<evidence type="ECO:0000313" key="3">
    <source>
        <dbReference type="Proteomes" id="UP000638313"/>
    </source>
</evidence>
<dbReference type="Pfam" id="PF13490">
    <property type="entry name" value="zf-HC2"/>
    <property type="match status" value="1"/>
</dbReference>
<reference evidence="2" key="1">
    <citation type="journal article" date="2014" name="Int. J. Syst. Evol. Microbiol.">
        <title>Complete genome sequence of Corynebacterium casei LMG S-19264T (=DSM 44701T), isolated from a smear-ripened cheese.</title>
        <authorList>
            <consortium name="US DOE Joint Genome Institute (JGI-PGF)"/>
            <person name="Walter F."/>
            <person name="Albersmeier A."/>
            <person name="Kalinowski J."/>
            <person name="Ruckert C."/>
        </authorList>
    </citation>
    <scope>NUCLEOTIDE SEQUENCE</scope>
    <source>
        <strain evidence="2">JCM 4059</strain>
    </source>
</reference>
<name>A0A919B0I9_9ACTN</name>
<feature type="domain" description="Putative zinc-finger" evidence="1">
    <location>
        <begin position="15"/>
        <end position="51"/>
    </location>
</feature>
<proteinExistence type="predicted"/>
<dbReference type="AlphaFoldDB" id="A0A919B0I9"/>
<reference evidence="2" key="2">
    <citation type="submission" date="2020-09" db="EMBL/GenBank/DDBJ databases">
        <authorList>
            <person name="Sun Q."/>
            <person name="Ohkuma M."/>
        </authorList>
    </citation>
    <scope>NUCLEOTIDE SEQUENCE</scope>
    <source>
        <strain evidence="2">JCM 4059</strain>
    </source>
</reference>
<evidence type="ECO:0000259" key="1">
    <source>
        <dbReference type="Pfam" id="PF13490"/>
    </source>
</evidence>
<evidence type="ECO:0000313" key="2">
    <source>
        <dbReference type="EMBL" id="GHF38203.1"/>
    </source>
</evidence>
<dbReference type="InterPro" id="IPR027383">
    <property type="entry name" value="Znf_put"/>
</dbReference>
<dbReference type="EMBL" id="BNBD01000003">
    <property type="protein sequence ID" value="GHF38203.1"/>
    <property type="molecule type" value="Genomic_DNA"/>
</dbReference>
<comment type="caution">
    <text evidence="2">The sequence shown here is derived from an EMBL/GenBank/DDBJ whole genome shotgun (WGS) entry which is preliminary data.</text>
</comment>
<protein>
    <recommendedName>
        <fullName evidence="1">Putative zinc-finger domain-containing protein</fullName>
    </recommendedName>
</protein>
<sequence>MPGRPGAGDDGGVECSDVRTAVSARLDGEELPPGVPGAVLVAHLAGCGGCRDWQERARRLKALAAVLDLG</sequence>
<keyword evidence="3" id="KW-1185">Reference proteome</keyword>
<dbReference type="Proteomes" id="UP000638313">
    <property type="component" value="Unassembled WGS sequence"/>
</dbReference>
<organism evidence="2 3">
    <name type="scientific">Streptomyces mashuensis</name>
    <dbReference type="NCBI Taxonomy" id="33904"/>
    <lineage>
        <taxon>Bacteria</taxon>
        <taxon>Bacillati</taxon>
        <taxon>Actinomycetota</taxon>
        <taxon>Actinomycetes</taxon>
        <taxon>Kitasatosporales</taxon>
        <taxon>Streptomycetaceae</taxon>
        <taxon>Streptomyces</taxon>
    </lineage>
</organism>
<gene>
    <name evidence="2" type="ORF">GCM10010218_19170</name>
</gene>
<accession>A0A919B0I9</accession>